<dbReference type="PANTHER" id="PTHR38792">
    <property type="entry name" value="BNR/ASP-BOX REPEAT DOMAIN PROTEIN (AFU_ORTHOLOGUE AFUA_7G06430)-RELATED"/>
    <property type="match status" value="1"/>
</dbReference>
<dbReference type="PROSITE" id="PS50231">
    <property type="entry name" value="RICIN_B_LECTIN"/>
    <property type="match status" value="1"/>
</dbReference>
<protein>
    <submittedName>
        <fullName evidence="3">RICIN domain-containing protein</fullName>
    </submittedName>
</protein>
<dbReference type="PROSITE" id="PS51175">
    <property type="entry name" value="CBM6"/>
    <property type="match status" value="1"/>
</dbReference>
<reference evidence="3 4" key="1">
    <citation type="submission" date="2021-06" db="EMBL/GenBank/DDBJ databases">
        <title>Faecalicatena sp. nov. isolated from porcine feces.</title>
        <authorList>
            <person name="Oh B.S."/>
            <person name="Lee J.H."/>
        </authorList>
    </citation>
    <scope>NUCLEOTIDE SEQUENCE [LARGE SCALE GENOMIC DNA]</scope>
    <source>
        <strain evidence="3 4">AGMB00832</strain>
    </source>
</reference>
<dbReference type="CDD" id="cd00161">
    <property type="entry name" value="beta-trefoil_Ricin-like"/>
    <property type="match status" value="1"/>
</dbReference>
<dbReference type="PANTHER" id="PTHR38792:SF3">
    <property type="entry name" value="BNR_ASP-BOX REPEAT DOMAIN PROTEIN (AFU_ORTHOLOGUE AFUA_7G06430)-RELATED"/>
    <property type="match status" value="1"/>
</dbReference>
<proteinExistence type="predicted"/>
<evidence type="ECO:0000313" key="3">
    <source>
        <dbReference type="EMBL" id="MBU3876654.1"/>
    </source>
</evidence>
<dbReference type="CDD" id="cd15482">
    <property type="entry name" value="Sialidase_non-viral"/>
    <property type="match status" value="1"/>
</dbReference>
<sequence>MKGWTKVVSCLVLATGIAFSIGNISEAKVIENGTDVFKVSVNDSFDAEQALTYGRVLCLKNSGENNGVLLATCDQHMWVNSEQVWPIYRSTDDGETWQHISDVTDEVFGTNRKAQPMIYELPQAVGDMPAGTLLLAGNLVPDDQSSSRIVIYKSTDVGANWEYVSTVDVGGPFDYDRSPESTTSTIWEPFLYMDDYGHLICAFSDERLKGQDVLQSLSLRYTSDGINWSEESNLAAIKNKNDRPGMVTVSKMPNGKYIATYEVVNRPSYDQNSSVVYCKFSDDGLTWDEDDLGTLVQTADGQCLGSSPYVKWVDAGGPNGMVIIGAKWVVNASGDIQEGGQNIFVNYNFGEGCWERYPQALTWDGEDIIYLDAFSQCIETNVDNTKLYQIANIGNPNEKASSLRIGTLPLTMDIYEAENAVLNNVQVIECEDSSNKSEVGYINYNDSQLTFDKVMVPQEGAYTVYVRYNNGSGSESRHQVTVNGQGGNSVVYAQTPNWHQYYWAEFTCDLNAGTNTISLAYDTGYAEVDCIAVYKSDLNLGNYFMLKNRNSEKYLEVPSMSVQEGQTLAQYDKTYYPCQVWQISDTGNGVYFANKNSGLALDINESSSQDGASAVQNALTQSNSQLWNLEMTEGGYYHLVNINSQKYLEVVDNLTTNGAAIGQWGPTGYTCQEWTFVKEGIQ</sequence>
<feature type="domain" description="CBM6" evidence="2">
    <location>
        <begin position="413"/>
        <end position="534"/>
    </location>
</feature>
<evidence type="ECO:0000256" key="1">
    <source>
        <dbReference type="SAM" id="SignalP"/>
    </source>
</evidence>
<dbReference type="Pfam" id="PF14200">
    <property type="entry name" value="RicinB_lectin_2"/>
    <property type="match status" value="2"/>
</dbReference>
<evidence type="ECO:0000259" key="2">
    <source>
        <dbReference type="PROSITE" id="PS51175"/>
    </source>
</evidence>
<keyword evidence="4" id="KW-1185">Reference proteome</keyword>
<dbReference type="SMART" id="SM00458">
    <property type="entry name" value="RICIN"/>
    <property type="match status" value="1"/>
</dbReference>
<dbReference type="InterPro" id="IPR005084">
    <property type="entry name" value="CBM6"/>
</dbReference>
<organism evidence="3 4">
    <name type="scientific">Faecalicatena faecalis</name>
    <dbReference type="NCBI Taxonomy" id="2726362"/>
    <lineage>
        <taxon>Bacteria</taxon>
        <taxon>Bacillati</taxon>
        <taxon>Bacillota</taxon>
        <taxon>Clostridia</taxon>
        <taxon>Lachnospirales</taxon>
        <taxon>Lachnospiraceae</taxon>
        <taxon>Faecalicatena</taxon>
    </lineage>
</organism>
<accession>A0ABS6D4Z2</accession>
<name>A0ABS6D4Z2_9FIRM</name>
<dbReference type="InterPro" id="IPR000772">
    <property type="entry name" value="Ricin_B_lectin"/>
</dbReference>
<evidence type="ECO:0000313" key="4">
    <source>
        <dbReference type="Proteomes" id="UP000723714"/>
    </source>
</evidence>
<dbReference type="Pfam" id="PF16990">
    <property type="entry name" value="CBM_35"/>
    <property type="match status" value="1"/>
</dbReference>
<keyword evidence="1" id="KW-0732">Signal</keyword>
<feature type="chain" id="PRO_5047212707" evidence="1">
    <location>
        <begin position="21"/>
        <end position="682"/>
    </location>
</feature>
<comment type="caution">
    <text evidence="3">The sequence shown here is derived from an EMBL/GenBank/DDBJ whole genome shotgun (WGS) entry which is preliminary data.</text>
</comment>
<feature type="signal peptide" evidence="1">
    <location>
        <begin position="1"/>
        <end position="20"/>
    </location>
</feature>
<dbReference type="EMBL" id="JABACJ020000011">
    <property type="protein sequence ID" value="MBU3876654.1"/>
    <property type="molecule type" value="Genomic_DNA"/>
</dbReference>
<gene>
    <name evidence="3" type="ORF">HGO97_012650</name>
</gene>
<dbReference type="RefSeq" id="WP_216242187.1">
    <property type="nucleotide sequence ID" value="NZ_JABACJ020000011.1"/>
</dbReference>
<dbReference type="Proteomes" id="UP000723714">
    <property type="component" value="Unassembled WGS sequence"/>
</dbReference>